<evidence type="ECO:0000256" key="5">
    <source>
        <dbReference type="ARBA" id="ARBA00023015"/>
    </source>
</evidence>
<gene>
    <name evidence="11" type="primary">rho</name>
    <name evidence="11" type="ordered locus">TWT_436</name>
</gene>
<dbReference type="InterPro" id="IPR011113">
    <property type="entry name" value="Rho_RNA-bd"/>
</dbReference>
<organism evidence="11 12">
    <name type="scientific">Tropheryma whipplei (strain Twist)</name>
    <name type="common">Whipple's bacillus</name>
    <dbReference type="NCBI Taxonomy" id="203267"/>
    <lineage>
        <taxon>Bacteria</taxon>
        <taxon>Bacillati</taxon>
        <taxon>Actinomycetota</taxon>
        <taxon>Actinomycetes</taxon>
        <taxon>Micrococcales</taxon>
        <taxon>Tropherymataceae</taxon>
        <taxon>Tropheryma</taxon>
    </lineage>
</organism>
<dbReference type="InterPro" id="IPR020003">
    <property type="entry name" value="ATPase_a/bsu_AS"/>
</dbReference>
<evidence type="ECO:0000313" key="11">
    <source>
        <dbReference type="EMBL" id="AAO44533.1"/>
    </source>
</evidence>
<dbReference type="SUPFAM" id="SSF50249">
    <property type="entry name" value="Nucleic acid-binding proteins"/>
    <property type="match status" value="1"/>
</dbReference>
<dbReference type="GO" id="GO:0004386">
    <property type="term" value="F:helicase activity"/>
    <property type="evidence" value="ECO:0007669"/>
    <property type="project" value="UniProtKB-KW"/>
</dbReference>
<keyword evidence="4" id="KW-0067">ATP-binding</keyword>
<feature type="domain" description="Rho RNA-BD" evidence="10">
    <location>
        <begin position="114"/>
        <end position="190"/>
    </location>
</feature>
<dbReference type="KEGG" id="twh:TWT_436"/>
<dbReference type="InterPro" id="IPR000194">
    <property type="entry name" value="ATPase_F1/V1/A1_a/bsu_nucl-bd"/>
</dbReference>
<name>Q83MV6_TROWT</name>
<keyword evidence="3" id="KW-0378">Hydrolase</keyword>
<dbReference type="GO" id="GO:0006353">
    <property type="term" value="P:DNA-templated transcription termination"/>
    <property type="evidence" value="ECO:0007669"/>
    <property type="project" value="InterPro"/>
</dbReference>
<dbReference type="PANTHER" id="PTHR46425:SF1">
    <property type="entry name" value="TRANSCRIPTION TERMINATION FACTOR RHO"/>
    <property type="match status" value="1"/>
</dbReference>
<reference evidence="11 12" key="1">
    <citation type="journal article" date="2003" name="Genome Res.">
        <title>Tropheryma whipplei twist: a human pathogenic Actinobacteria with a reduced genome.</title>
        <authorList>
            <person name="Raoult D."/>
            <person name="Ogata H."/>
            <person name="Audic S."/>
            <person name="Robert C."/>
            <person name="Suhre K."/>
            <person name="Drancourt M."/>
            <person name="Claverie J.-M."/>
        </authorList>
    </citation>
    <scope>NUCLEOTIDE SEQUENCE [LARGE SCALE GENOMIC DNA]</scope>
    <source>
        <strain evidence="11 12">Twist</strain>
    </source>
</reference>
<keyword evidence="9" id="KW-0694">RNA-binding</keyword>
<evidence type="ECO:0000256" key="8">
    <source>
        <dbReference type="ARBA" id="ARBA00023196"/>
    </source>
</evidence>
<evidence type="ECO:0000256" key="9">
    <source>
        <dbReference type="PROSITE-ProRule" id="PRU01203"/>
    </source>
</evidence>
<dbReference type="Proteomes" id="UP000002200">
    <property type="component" value="Chromosome"/>
</dbReference>
<dbReference type="InterPro" id="IPR012340">
    <property type="entry name" value="NA-bd_OB-fold"/>
</dbReference>
<proteinExistence type="inferred from homology"/>
<dbReference type="GO" id="GO:0003723">
    <property type="term" value="F:RNA binding"/>
    <property type="evidence" value="ECO:0007669"/>
    <property type="project" value="UniProtKB-UniRule"/>
</dbReference>
<dbReference type="GO" id="GO:0008186">
    <property type="term" value="F:ATP-dependent activity, acting on RNA"/>
    <property type="evidence" value="ECO:0007669"/>
    <property type="project" value="InterPro"/>
</dbReference>
<evidence type="ECO:0000256" key="3">
    <source>
        <dbReference type="ARBA" id="ARBA00022801"/>
    </source>
</evidence>
<evidence type="ECO:0000256" key="7">
    <source>
        <dbReference type="ARBA" id="ARBA00023163"/>
    </source>
</evidence>
<protein>
    <submittedName>
        <fullName evidence="11">Transcription termination factor Rho</fullName>
    </submittedName>
</protein>
<evidence type="ECO:0000313" key="12">
    <source>
        <dbReference type="Proteomes" id="UP000002200"/>
    </source>
</evidence>
<dbReference type="InterPro" id="IPR004665">
    <property type="entry name" value="Term_rho"/>
</dbReference>
<dbReference type="InterPro" id="IPR027417">
    <property type="entry name" value="P-loop_NTPase"/>
</dbReference>
<dbReference type="Gene3D" id="3.40.50.300">
    <property type="entry name" value="P-loop containing nucleotide triphosphate hydrolases"/>
    <property type="match status" value="1"/>
</dbReference>
<dbReference type="eggNOG" id="COG1158">
    <property type="taxonomic scope" value="Bacteria"/>
</dbReference>
<dbReference type="GO" id="GO:0016787">
    <property type="term" value="F:hydrolase activity"/>
    <property type="evidence" value="ECO:0007669"/>
    <property type="project" value="UniProtKB-KW"/>
</dbReference>
<dbReference type="OrthoDB" id="9805197at2"/>
<keyword evidence="4" id="KW-0547">Nucleotide-binding</keyword>
<dbReference type="GO" id="GO:0006811">
    <property type="term" value="P:monoatomic ion transport"/>
    <property type="evidence" value="ECO:0007669"/>
    <property type="project" value="UniProtKB-KW"/>
</dbReference>
<dbReference type="SMART" id="SM00959">
    <property type="entry name" value="Rho_N"/>
    <property type="match status" value="1"/>
</dbReference>
<evidence type="ECO:0000259" key="10">
    <source>
        <dbReference type="PROSITE" id="PS51856"/>
    </source>
</evidence>
<keyword evidence="6" id="KW-0472">Membrane</keyword>
<dbReference type="PROSITE" id="PS00152">
    <property type="entry name" value="ATPASE_ALPHA_BETA"/>
    <property type="match status" value="1"/>
</dbReference>
<keyword evidence="4" id="KW-0347">Helicase</keyword>
<dbReference type="HOGENOM" id="CLU_016377_4_0_11"/>
<keyword evidence="7" id="KW-0804">Transcription</keyword>
<dbReference type="RefSeq" id="WP_011096284.1">
    <property type="nucleotide sequence ID" value="NC_004572.3"/>
</dbReference>
<dbReference type="GeneID" id="67388105"/>
<dbReference type="InterPro" id="IPR011112">
    <property type="entry name" value="Rho-like_N"/>
</dbReference>
<keyword evidence="1" id="KW-0813">Transport</keyword>
<keyword evidence="2" id="KW-1003">Cell membrane</keyword>
<evidence type="ECO:0000256" key="2">
    <source>
        <dbReference type="ARBA" id="ARBA00022475"/>
    </source>
</evidence>
<dbReference type="GO" id="GO:0005524">
    <property type="term" value="F:ATP binding"/>
    <property type="evidence" value="ECO:0007669"/>
    <property type="project" value="InterPro"/>
</dbReference>
<keyword evidence="8" id="KW-0066">ATP synthesis</keyword>
<dbReference type="Gene3D" id="2.40.50.140">
    <property type="entry name" value="Nucleic acid-binding proteins"/>
    <property type="match status" value="1"/>
</dbReference>
<evidence type="ECO:0000256" key="1">
    <source>
        <dbReference type="ARBA" id="ARBA00022448"/>
    </source>
</evidence>
<sequence length="454" mass="49791">MSDGEDIRNLSLSKLRTLAIQRGIKSAYRYKKSDLLERLAAADKSVVDAADSPGESPITLDDLANAIPEGTPERQQTGDIRRVNEPDRVSITRERRGRSRRRRIEEGILDSSQLVPIAGVLDVLDSCAFIRTTGYSPGDSDIYVSLSQVKKYSLRKGDAVAGEVARVKSIDSYKQRHFPLVSVNTVNGLEFQQVTTRPAFESGMCVPPTRRLRITPKTAPVEKRIVDLVSPVAKGTRGLVRGPSKSGRTTVLHEIAAGLCEQNKELHLITLLVGIRPEEATHMSRTLRGEVVVSSMECSPEEQVGVAELVLERSKRLVEQGRDVLLIVDSMTHLGRAYALVGAPPSRLIGSAAELSALRPITSFFLSARCIENSGSITMLATVLSESESAFDRLVEYDLVAVSGMQLVLDKLASERRDFPAINPIRSSSRDEFTLLSASEQSEVKRLRVRSEGS</sequence>
<dbReference type="SUPFAM" id="SSF52540">
    <property type="entry name" value="P-loop containing nucleoside triphosphate hydrolases"/>
    <property type="match status" value="1"/>
</dbReference>
<keyword evidence="12" id="KW-1185">Reference proteome</keyword>
<dbReference type="AlphaFoldDB" id="Q83MV6"/>
<dbReference type="STRING" id="203267.TWT_436"/>
<accession>Q83MV6</accession>
<comment type="similarity">
    <text evidence="9">Belongs to the Rho family.</text>
</comment>
<dbReference type="GO" id="GO:0045259">
    <property type="term" value="C:proton-transporting ATP synthase complex"/>
    <property type="evidence" value="ECO:0007669"/>
    <property type="project" value="UniProtKB-KW"/>
</dbReference>
<dbReference type="Pfam" id="PF00006">
    <property type="entry name" value="ATP-synt_ab"/>
    <property type="match status" value="1"/>
</dbReference>
<dbReference type="PANTHER" id="PTHR46425">
    <property type="entry name" value="TRANSCRIPTION TERMINATION FACTOR RHO"/>
    <property type="match status" value="1"/>
</dbReference>
<dbReference type="EMBL" id="AE014184">
    <property type="protein sequence ID" value="AAO44533.1"/>
    <property type="molecule type" value="Genomic_DNA"/>
</dbReference>
<keyword evidence="8" id="KW-0139">CF(1)</keyword>
<dbReference type="Pfam" id="PF07497">
    <property type="entry name" value="Rho_RNA_bind"/>
    <property type="match status" value="1"/>
</dbReference>
<evidence type="ECO:0000256" key="4">
    <source>
        <dbReference type="ARBA" id="ARBA00022806"/>
    </source>
</evidence>
<keyword evidence="5" id="KW-0805">Transcription regulation</keyword>
<evidence type="ECO:0000256" key="6">
    <source>
        <dbReference type="ARBA" id="ARBA00023136"/>
    </source>
</evidence>
<dbReference type="PROSITE" id="PS51856">
    <property type="entry name" value="RHO_RNA_BD"/>
    <property type="match status" value="1"/>
</dbReference>